<evidence type="ECO:0000313" key="2">
    <source>
        <dbReference type="EMBL" id="GGR26041.1"/>
    </source>
</evidence>
<name>A0A918CJF2_9DEIO</name>
<dbReference type="RefSeq" id="WP_229776382.1">
    <property type="nucleotide sequence ID" value="NZ_BMQL01000037.1"/>
</dbReference>
<proteinExistence type="predicted"/>
<feature type="compositionally biased region" description="Low complexity" evidence="1">
    <location>
        <begin position="30"/>
        <end position="43"/>
    </location>
</feature>
<reference evidence="2" key="1">
    <citation type="journal article" date="2014" name="Int. J. Syst. Evol. Microbiol.">
        <title>Complete genome sequence of Corynebacterium casei LMG S-19264T (=DSM 44701T), isolated from a smear-ripened cheese.</title>
        <authorList>
            <consortium name="US DOE Joint Genome Institute (JGI-PGF)"/>
            <person name="Walter F."/>
            <person name="Albersmeier A."/>
            <person name="Kalinowski J."/>
            <person name="Ruckert C."/>
        </authorList>
    </citation>
    <scope>NUCLEOTIDE SEQUENCE</scope>
    <source>
        <strain evidence="2">JCM 31311</strain>
    </source>
</reference>
<reference evidence="2" key="2">
    <citation type="submission" date="2020-09" db="EMBL/GenBank/DDBJ databases">
        <authorList>
            <person name="Sun Q."/>
            <person name="Ohkuma M."/>
        </authorList>
    </citation>
    <scope>NUCLEOTIDE SEQUENCE</scope>
    <source>
        <strain evidence="2">JCM 31311</strain>
    </source>
</reference>
<dbReference type="Proteomes" id="UP000603865">
    <property type="component" value="Unassembled WGS sequence"/>
</dbReference>
<keyword evidence="3" id="KW-1185">Reference proteome</keyword>
<comment type="caution">
    <text evidence="2">The sequence shown here is derived from an EMBL/GenBank/DDBJ whole genome shotgun (WGS) entry which is preliminary data.</text>
</comment>
<dbReference type="EMBL" id="BMQL01000037">
    <property type="protein sequence ID" value="GGR26041.1"/>
    <property type="molecule type" value="Genomic_DNA"/>
</dbReference>
<evidence type="ECO:0000313" key="3">
    <source>
        <dbReference type="Proteomes" id="UP000603865"/>
    </source>
</evidence>
<organism evidence="2 3">
    <name type="scientific">Deinococcus ruber</name>
    <dbReference type="NCBI Taxonomy" id="1848197"/>
    <lineage>
        <taxon>Bacteria</taxon>
        <taxon>Thermotogati</taxon>
        <taxon>Deinococcota</taxon>
        <taxon>Deinococci</taxon>
        <taxon>Deinococcales</taxon>
        <taxon>Deinococcaceae</taxon>
        <taxon>Deinococcus</taxon>
    </lineage>
</organism>
<accession>A0A918CJF2</accession>
<gene>
    <name evidence="2" type="ORF">GCM10008957_42120</name>
</gene>
<protein>
    <submittedName>
        <fullName evidence="2">Uncharacterized protein</fullName>
    </submittedName>
</protein>
<feature type="region of interest" description="Disordered" evidence="1">
    <location>
        <begin position="28"/>
        <end position="70"/>
    </location>
</feature>
<dbReference type="AlphaFoldDB" id="A0A918CJF2"/>
<sequence length="168" mass="17267">MHPLLITLVVVLVALFLLWPLVNGMRRRSASQSAPRRSSSPAQPSAPSPAPSGVKLIGTAPPGTANLDDVDAVRPDIDASALATARSGVTQVVPDGVLADALLDVTPDQLKSLFASVSADVIAAAVGNGSTGKDNVQQKPLKAEDLALLNGAGEAVDDLDIWSFAEKK</sequence>
<evidence type="ECO:0000256" key="1">
    <source>
        <dbReference type="SAM" id="MobiDB-lite"/>
    </source>
</evidence>